<reference evidence="5 6" key="1">
    <citation type="submission" date="2018-06" db="EMBL/GenBank/DDBJ databases">
        <title>Streptomyces reniochalinae sp. nov. and Streptomyces diacarnus sp. nov. from marine sponges.</title>
        <authorList>
            <person name="Li L."/>
        </authorList>
    </citation>
    <scope>NUCLEOTIDE SEQUENCE [LARGE SCALE GENOMIC DNA]</scope>
    <source>
        <strain evidence="5 6">LHW50302</strain>
    </source>
</reference>
<feature type="compositionally biased region" description="Basic and acidic residues" evidence="3">
    <location>
        <begin position="11"/>
        <end position="20"/>
    </location>
</feature>
<evidence type="ECO:0000256" key="1">
    <source>
        <dbReference type="ARBA" id="ARBA00022679"/>
    </source>
</evidence>
<evidence type="ECO:0000256" key="2">
    <source>
        <dbReference type="ARBA" id="ARBA00023315"/>
    </source>
</evidence>
<keyword evidence="2" id="KW-0012">Acyltransferase</keyword>
<accession>A0A367ELG9</accession>
<dbReference type="AlphaFoldDB" id="A0A367ELG9"/>
<name>A0A367ELG9_9ACTN</name>
<dbReference type="Proteomes" id="UP000253507">
    <property type="component" value="Unassembled WGS sequence"/>
</dbReference>
<dbReference type="RefSeq" id="WP_114015709.1">
    <property type="nucleotide sequence ID" value="NZ_QOIM01000032.1"/>
</dbReference>
<dbReference type="EMBL" id="QOIM01000032">
    <property type="protein sequence ID" value="RCG18803.1"/>
    <property type="molecule type" value="Genomic_DNA"/>
</dbReference>
<evidence type="ECO:0000313" key="5">
    <source>
        <dbReference type="EMBL" id="RCG18803.1"/>
    </source>
</evidence>
<organism evidence="5 6">
    <name type="scientific">Streptomyces reniochalinae</name>
    <dbReference type="NCBI Taxonomy" id="2250578"/>
    <lineage>
        <taxon>Bacteria</taxon>
        <taxon>Bacillati</taxon>
        <taxon>Actinomycetota</taxon>
        <taxon>Actinomycetes</taxon>
        <taxon>Kitasatosporales</taxon>
        <taxon>Streptomycetaceae</taxon>
        <taxon>Streptomyces</taxon>
    </lineage>
</organism>
<comment type="caution">
    <text evidence="5">The sequence shown here is derived from an EMBL/GenBank/DDBJ whole genome shotgun (WGS) entry which is preliminary data.</text>
</comment>
<dbReference type="OrthoDB" id="3381976at2"/>
<gene>
    <name evidence="5" type="ORF">DQ392_12845</name>
</gene>
<evidence type="ECO:0000259" key="4">
    <source>
        <dbReference type="PROSITE" id="PS51186"/>
    </source>
</evidence>
<sequence length="282" mass="30224">MTTTLRPTGPEGRDAEGRRSRAYEIRVNSRPVGALTLRGPSETGPPFGTIEHLRVEEGDRRRGRGTVAALAAEEILRGWGCTHVEARSAAAAGERASGDHLLSALGYAEHSLHMIKELRERPALPPGSEARPLRDEEFAAWWEASAATHVGGMIARGLTPAQAAAGSETARRVRLPDGAATPGVALRVLTCDGADVGAIWLAFTAPLPRSDVDAWIFDVNVDPARRGAGHGRSLMAVAEHECLARSAPILGLNVFTDNTPAVRLYTSLGYRTAERFYVKKLP</sequence>
<proteinExistence type="predicted"/>
<dbReference type="InterPro" id="IPR050832">
    <property type="entry name" value="Bact_Acetyltransf"/>
</dbReference>
<evidence type="ECO:0000313" key="6">
    <source>
        <dbReference type="Proteomes" id="UP000253507"/>
    </source>
</evidence>
<dbReference type="SUPFAM" id="SSF55729">
    <property type="entry name" value="Acyl-CoA N-acyltransferases (Nat)"/>
    <property type="match status" value="2"/>
</dbReference>
<dbReference type="InterPro" id="IPR000182">
    <property type="entry name" value="GNAT_dom"/>
</dbReference>
<feature type="region of interest" description="Disordered" evidence="3">
    <location>
        <begin position="1"/>
        <end position="20"/>
    </location>
</feature>
<dbReference type="CDD" id="cd04301">
    <property type="entry name" value="NAT_SF"/>
    <property type="match status" value="2"/>
</dbReference>
<dbReference type="GO" id="GO:0016747">
    <property type="term" value="F:acyltransferase activity, transferring groups other than amino-acyl groups"/>
    <property type="evidence" value="ECO:0007669"/>
    <property type="project" value="InterPro"/>
</dbReference>
<dbReference type="PROSITE" id="PS51186">
    <property type="entry name" value="GNAT"/>
    <property type="match status" value="2"/>
</dbReference>
<dbReference type="InterPro" id="IPR016181">
    <property type="entry name" value="Acyl_CoA_acyltransferase"/>
</dbReference>
<dbReference type="Pfam" id="PF00583">
    <property type="entry name" value="Acetyltransf_1"/>
    <property type="match status" value="2"/>
</dbReference>
<feature type="domain" description="N-acetyltransferase" evidence="4">
    <location>
        <begin position="128"/>
        <end position="282"/>
    </location>
</feature>
<dbReference type="Gene3D" id="3.40.630.30">
    <property type="match status" value="2"/>
</dbReference>
<dbReference type="PANTHER" id="PTHR43877">
    <property type="entry name" value="AMINOALKYLPHOSPHONATE N-ACETYLTRANSFERASE-RELATED-RELATED"/>
    <property type="match status" value="1"/>
</dbReference>
<feature type="domain" description="N-acetyltransferase" evidence="4">
    <location>
        <begin position="1"/>
        <end position="119"/>
    </location>
</feature>
<protein>
    <submittedName>
        <fullName evidence="5">GNAT family N-acetyltransferase</fullName>
    </submittedName>
</protein>
<keyword evidence="6" id="KW-1185">Reference proteome</keyword>
<evidence type="ECO:0000256" key="3">
    <source>
        <dbReference type="SAM" id="MobiDB-lite"/>
    </source>
</evidence>
<dbReference type="PANTHER" id="PTHR43877:SF2">
    <property type="entry name" value="AMINOALKYLPHOSPHONATE N-ACETYLTRANSFERASE-RELATED"/>
    <property type="match status" value="1"/>
</dbReference>
<keyword evidence="1 5" id="KW-0808">Transferase</keyword>